<sequence length="431" mass="47880">FFVITTQTISKNNFFVATHPIMANSFIILAEFKNIDQSLQVLEDQRIDLLVISMLTYNIVDGTIYQAPQLCSVFAARVVFDAKNQNKHSETKPPMVHNLSHHFSSELNSIYVEEVKSSLSNAFLQADIALAEDRNRGSFLRLFFWYLGSCCPYFWKVCFLMIVVLFLHLNLMVAKAADGRAILCRNGEAIDMSRDHKPIYLPKSKEVAASTMPRLGHVTTTRVTISTLSRARRSKDTFNRGRQVSNDGMRGDLGRFDNSKGFCIVRFELHRSRSDNACLRSLRLNKLDNLTVSNGRSSGGGSTGERVCCFCVPVSVFPTGLELRRCISSSDERPALLLGSGGFHSTVFAGFCLREVMVFSTSLSPALFRGSPDISICDSGLICFLPLMSVVPCKYVGGLKIDCRRLNSSSIRRSATSDFAARALALTVLVE</sequence>
<dbReference type="Pfam" id="PF00481">
    <property type="entry name" value="PP2C"/>
    <property type="match status" value="1"/>
</dbReference>
<dbReference type="EMBL" id="JAGKQM010000117">
    <property type="protein sequence ID" value="KAH0855236.1"/>
    <property type="molecule type" value="Genomic_DNA"/>
</dbReference>
<accession>A0ABQ7XJH4</accession>
<feature type="transmembrane region" description="Helical" evidence="1">
    <location>
        <begin position="153"/>
        <end position="173"/>
    </location>
</feature>
<evidence type="ECO:0000313" key="4">
    <source>
        <dbReference type="Proteomes" id="UP000824890"/>
    </source>
</evidence>
<keyword evidence="1" id="KW-1133">Transmembrane helix</keyword>
<organism evidence="3 4">
    <name type="scientific">Brassica napus</name>
    <name type="common">Rape</name>
    <dbReference type="NCBI Taxonomy" id="3708"/>
    <lineage>
        <taxon>Eukaryota</taxon>
        <taxon>Viridiplantae</taxon>
        <taxon>Streptophyta</taxon>
        <taxon>Embryophyta</taxon>
        <taxon>Tracheophyta</taxon>
        <taxon>Spermatophyta</taxon>
        <taxon>Magnoliopsida</taxon>
        <taxon>eudicotyledons</taxon>
        <taxon>Gunneridae</taxon>
        <taxon>Pentapetalae</taxon>
        <taxon>rosids</taxon>
        <taxon>malvids</taxon>
        <taxon>Brassicales</taxon>
        <taxon>Brassicaceae</taxon>
        <taxon>Brassiceae</taxon>
        <taxon>Brassica</taxon>
    </lineage>
</organism>
<name>A0ABQ7XJH4_BRANA</name>
<feature type="non-terminal residue" evidence="3">
    <location>
        <position position="1"/>
    </location>
</feature>
<dbReference type="InterPro" id="IPR001932">
    <property type="entry name" value="PPM-type_phosphatase-like_dom"/>
</dbReference>
<protein>
    <recommendedName>
        <fullName evidence="2">PPM-type phosphatase domain-containing protein</fullName>
    </recommendedName>
</protein>
<gene>
    <name evidence="3" type="ORF">HID58_016702</name>
</gene>
<keyword evidence="4" id="KW-1185">Reference proteome</keyword>
<comment type="caution">
    <text evidence="3">The sequence shown here is derived from an EMBL/GenBank/DDBJ whole genome shotgun (WGS) entry which is preliminary data.</text>
</comment>
<dbReference type="SUPFAM" id="SSF81606">
    <property type="entry name" value="PP2C-like"/>
    <property type="match status" value="1"/>
</dbReference>
<evidence type="ECO:0000259" key="2">
    <source>
        <dbReference type="Pfam" id="PF00481"/>
    </source>
</evidence>
<dbReference type="Gene3D" id="3.60.40.10">
    <property type="entry name" value="PPM-type phosphatase domain"/>
    <property type="match status" value="1"/>
</dbReference>
<evidence type="ECO:0000256" key="1">
    <source>
        <dbReference type="SAM" id="Phobius"/>
    </source>
</evidence>
<keyword evidence="1" id="KW-0472">Membrane</keyword>
<evidence type="ECO:0000313" key="3">
    <source>
        <dbReference type="EMBL" id="KAH0855236.1"/>
    </source>
</evidence>
<keyword evidence="1" id="KW-0812">Transmembrane</keyword>
<feature type="domain" description="PPM-type phosphatase" evidence="2">
    <location>
        <begin position="80"/>
        <end position="198"/>
    </location>
</feature>
<dbReference type="InterPro" id="IPR036457">
    <property type="entry name" value="PPM-type-like_dom_sf"/>
</dbReference>
<dbReference type="Proteomes" id="UP000824890">
    <property type="component" value="Unassembled WGS sequence"/>
</dbReference>
<feature type="non-terminal residue" evidence="3">
    <location>
        <position position="431"/>
    </location>
</feature>
<reference evidence="3 4" key="1">
    <citation type="submission" date="2021-05" db="EMBL/GenBank/DDBJ databases">
        <title>Genome Assembly of Synthetic Allotetraploid Brassica napus Reveals Homoeologous Exchanges between Subgenomes.</title>
        <authorList>
            <person name="Davis J.T."/>
        </authorList>
    </citation>
    <scope>NUCLEOTIDE SEQUENCE [LARGE SCALE GENOMIC DNA]</scope>
    <source>
        <strain evidence="4">cv. Da-Ae</strain>
        <tissue evidence="3">Seedling</tissue>
    </source>
</reference>
<proteinExistence type="predicted"/>